<dbReference type="InterPro" id="IPR038417">
    <property type="entry name" value="Alpga-gal_N_sf"/>
</dbReference>
<evidence type="ECO:0000256" key="5">
    <source>
        <dbReference type="PIRNR" id="PIRNR005536"/>
    </source>
</evidence>
<keyword evidence="3 5" id="KW-0378">Hydrolase</keyword>
<dbReference type="PANTHER" id="PTHR43053">
    <property type="entry name" value="GLYCOSIDASE FAMILY 31"/>
    <property type="match status" value="1"/>
</dbReference>
<evidence type="ECO:0000313" key="10">
    <source>
        <dbReference type="Proteomes" id="UP000663937"/>
    </source>
</evidence>
<dbReference type="EMBL" id="CP071868">
    <property type="protein sequence ID" value="QTE28428.1"/>
    <property type="molecule type" value="Genomic_DNA"/>
</dbReference>
<dbReference type="Proteomes" id="UP000663937">
    <property type="component" value="Chromosome"/>
</dbReference>
<organism evidence="9 10">
    <name type="scientific">Pengzhenrongella sicca</name>
    <dbReference type="NCBI Taxonomy" id="2819238"/>
    <lineage>
        <taxon>Bacteria</taxon>
        <taxon>Bacillati</taxon>
        <taxon>Actinomycetota</taxon>
        <taxon>Actinomycetes</taxon>
        <taxon>Micrococcales</taxon>
        <taxon>Pengzhenrongella</taxon>
    </lineage>
</organism>
<dbReference type="AlphaFoldDB" id="A0A8A4ZFH1"/>
<evidence type="ECO:0000256" key="2">
    <source>
        <dbReference type="ARBA" id="ARBA00012755"/>
    </source>
</evidence>
<proteinExistence type="inferred from homology"/>
<keyword evidence="10" id="KW-1185">Reference proteome</keyword>
<dbReference type="InterPro" id="IPR013785">
    <property type="entry name" value="Aldolase_TIM"/>
</dbReference>
<comment type="catalytic activity">
    <reaction evidence="1 5">
        <text>Hydrolysis of terminal, non-reducing alpha-D-galactose residues in alpha-D-galactosides, including galactose oligosaccharides, galactomannans and galactolipids.</text>
        <dbReference type="EC" id="3.2.1.22"/>
    </reaction>
</comment>
<feature type="domain" description="Glycosyl hydrolase family 36 N-terminal" evidence="8">
    <location>
        <begin position="32"/>
        <end position="269"/>
    </location>
</feature>
<dbReference type="EC" id="3.2.1.22" evidence="2 5"/>
<evidence type="ECO:0000256" key="4">
    <source>
        <dbReference type="ARBA" id="ARBA00023295"/>
    </source>
</evidence>
<feature type="active site" description="Proton donor" evidence="6">
    <location>
        <position position="525"/>
    </location>
</feature>
<protein>
    <recommendedName>
        <fullName evidence="2 5">Alpha-galactosidase</fullName>
        <ecNumber evidence="2 5">3.2.1.22</ecNumber>
    </recommendedName>
</protein>
<evidence type="ECO:0000259" key="8">
    <source>
        <dbReference type="Pfam" id="PF16875"/>
    </source>
</evidence>
<keyword evidence="4 5" id="KW-0326">Glycosidase</keyword>
<dbReference type="PIRSF" id="PIRSF005536">
    <property type="entry name" value="Agal"/>
    <property type="match status" value="1"/>
</dbReference>
<dbReference type="InterPro" id="IPR031704">
    <property type="entry name" value="Glyco_hydro_36_N"/>
</dbReference>
<comment type="similarity">
    <text evidence="5">Belongs to the glycosyl hydrolase.</text>
</comment>
<dbReference type="InterPro" id="IPR017853">
    <property type="entry name" value="GH"/>
</dbReference>
<accession>A0A8A4ZFH1</accession>
<evidence type="ECO:0000256" key="6">
    <source>
        <dbReference type="PIRSR" id="PIRSR005536-1"/>
    </source>
</evidence>
<sequence>MPHPVLPLGADGVVHLRAGGTSLVLDTAGSDLPRVLHWGVDLGVLTDESLTALRRSSEPQVVSSAMDQVVRLGLLPEQSAGWLGTPGIAGHRRGRDFSPAFVVRSATLDPTPSPGAHRLTVTAVDSVAGLGLEVLVDLTAAGLVRTRAAVTNTSETADYTVDSVMLALPIPTRAQEILDFTGRHLRERAPQRHAFTFGTHLRENRRGRTGADATLLLLAGTRGFAFESGEVWGLHVAWSGNHRTLAERLPSGDGFLGGGELLLPGEGTLAPGSTYTTPWIYGSWGRGLDEMAARFHGYLRARAQHPATPRPVVLNTWEAVYFNQDLESLSALADAAAEVGVERFVLDDGWFRHRRDDRSGLGDWYVDEGVWPEGLDPLIEHVRAAGMEFGLWVEPEMINVDSDLARKHPDWILSTGSRLPPEARSQQVLDLGNPAAFAHILERLDALLTENAISYLKWDHNRDLVDAGSTSHGRAGVHDQTLAVYALIDQLKVRHPGLEIESCSSGGARVDLAILERTDRVWASDCIDALERQEIQRWTELLLPPELIGAHVGSPVAHSTGRAHTLSFRAGTALFGHLGVEWDLRTADAAERAELAQWIALYKAKRDLLHTGLVVHVDHQDPALLVHGVVARDGSEALYSIVAVATSALYPPGHVRLVGLDADADYLLAPIAPGTSIPNLGGHAPPPWWTDGVVLPGRVLAQVGVQAPNLLPDSLVILAATRL</sequence>
<dbReference type="Pfam" id="PF02065">
    <property type="entry name" value="Melibiase"/>
    <property type="match status" value="1"/>
</dbReference>
<name>A0A8A4ZFH1_9MICO</name>
<evidence type="ECO:0000256" key="1">
    <source>
        <dbReference type="ARBA" id="ARBA00001255"/>
    </source>
</evidence>
<evidence type="ECO:0000256" key="3">
    <source>
        <dbReference type="ARBA" id="ARBA00022801"/>
    </source>
</evidence>
<dbReference type="InterPro" id="IPR002252">
    <property type="entry name" value="Glyco_hydro_36"/>
</dbReference>
<dbReference type="GO" id="GO:0004557">
    <property type="term" value="F:alpha-galactosidase activity"/>
    <property type="evidence" value="ECO:0007669"/>
    <property type="project" value="UniProtKB-UniRule"/>
</dbReference>
<dbReference type="PROSITE" id="PS00512">
    <property type="entry name" value="ALPHA_GALACTOSIDASE"/>
    <property type="match status" value="1"/>
</dbReference>
<feature type="active site" description="Nucleophile" evidence="6">
    <location>
        <position position="459"/>
    </location>
</feature>
<dbReference type="PANTHER" id="PTHR43053:SF3">
    <property type="entry name" value="ALPHA-GALACTOSIDASE C-RELATED"/>
    <property type="match status" value="1"/>
</dbReference>
<dbReference type="GO" id="GO:0016052">
    <property type="term" value="P:carbohydrate catabolic process"/>
    <property type="evidence" value="ECO:0007669"/>
    <property type="project" value="InterPro"/>
</dbReference>
<dbReference type="Pfam" id="PF16875">
    <property type="entry name" value="Glyco_hydro_36N"/>
    <property type="match status" value="1"/>
</dbReference>
<feature type="domain" description="Glycosyl hydrolase family 36 C-terminal" evidence="7">
    <location>
        <begin position="629"/>
        <end position="709"/>
    </location>
</feature>
<dbReference type="PRINTS" id="PR00743">
    <property type="entry name" value="GLHYDRLASE36"/>
</dbReference>
<gene>
    <name evidence="9" type="ORF">J4E96_13710</name>
</gene>
<dbReference type="InterPro" id="IPR000111">
    <property type="entry name" value="Glyco_hydro_27/36_CS"/>
</dbReference>
<dbReference type="CDD" id="cd14791">
    <property type="entry name" value="GH36"/>
    <property type="match status" value="1"/>
</dbReference>
<reference evidence="9" key="1">
    <citation type="submission" date="2021-03" db="EMBL/GenBank/DDBJ databases">
        <title>Pengzhenrongella sicca gen. nov., sp. nov., a new member of suborder Micrococcineae isolated from High-Arctic tundra soil.</title>
        <authorList>
            <person name="Peng F."/>
        </authorList>
    </citation>
    <scope>NUCLEOTIDE SEQUENCE</scope>
    <source>
        <strain evidence="9">LRZ-2</strain>
    </source>
</reference>
<dbReference type="SUPFAM" id="SSF51445">
    <property type="entry name" value="(Trans)glycosidases"/>
    <property type="match status" value="1"/>
</dbReference>
<dbReference type="RefSeq" id="WP_227422664.1">
    <property type="nucleotide sequence ID" value="NZ_CP071868.1"/>
</dbReference>
<evidence type="ECO:0000313" key="9">
    <source>
        <dbReference type="EMBL" id="QTE28428.1"/>
    </source>
</evidence>
<dbReference type="InterPro" id="IPR031705">
    <property type="entry name" value="Glyco_hydro_36_C"/>
</dbReference>
<dbReference type="KEGG" id="psic:J4E96_13710"/>
<dbReference type="Gene3D" id="3.20.20.70">
    <property type="entry name" value="Aldolase class I"/>
    <property type="match status" value="1"/>
</dbReference>
<dbReference type="Pfam" id="PF16874">
    <property type="entry name" value="Glyco_hydro_36C"/>
    <property type="match status" value="1"/>
</dbReference>
<dbReference type="InterPro" id="IPR050985">
    <property type="entry name" value="Alpha-glycosidase_related"/>
</dbReference>
<dbReference type="FunFam" id="3.20.20.70:FF:000118">
    <property type="entry name" value="Alpha-galactosidase"/>
    <property type="match status" value="1"/>
</dbReference>
<evidence type="ECO:0000259" key="7">
    <source>
        <dbReference type="Pfam" id="PF16874"/>
    </source>
</evidence>
<dbReference type="Gene3D" id="2.70.98.60">
    <property type="entry name" value="alpha-galactosidase from lactobacil brevis"/>
    <property type="match status" value="1"/>
</dbReference>